<feature type="compositionally biased region" description="Low complexity" evidence="1">
    <location>
        <begin position="61"/>
        <end position="70"/>
    </location>
</feature>
<gene>
    <name evidence="3" type="ORF">GOCE00092_LOCUS11632</name>
</gene>
<organism evidence="3">
    <name type="scientific">Grammatophora oceanica</name>
    <dbReference type="NCBI Taxonomy" id="210454"/>
    <lineage>
        <taxon>Eukaryota</taxon>
        <taxon>Sar</taxon>
        <taxon>Stramenopiles</taxon>
        <taxon>Ochrophyta</taxon>
        <taxon>Bacillariophyta</taxon>
        <taxon>Fragilariophyceae</taxon>
        <taxon>Fragilariophycidae</taxon>
        <taxon>Rhabdonematales</taxon>
        <taxon>Grammatophoraceae</taxon>
        <taxon>Grammatophora</taxon>
    </lineage>
</organism>
<feature type="compositionally biased region" description="Polar residues" evidence="1">
    <location>
        <begin position="46"/>
        <end position="60"/>
    </location>
</feature>
<evidence type="ECO:0000256" key="1">
    <source>
        <dbReference type="SAM" id="MobiDB-lite"/>
    </source>
</evidence>
<name>A0A7S1UZ83_9STRA</name>
<proteinExistence type="predicted"/>
<dbReference type="EMBL" id="HBGK01022624">
    <property type="protein sequence ID" value="CAD9282720.1"/>
    <property type="molecule type" value="Transcribed_RNA"/>
</dbReference>
<evidence type="ECO:0000313" key="3">
    <source>
        <dbReference type="EMBL" id="CAD9282720.1"/>
    </source>
</evidence>
<accession>A0A7S1UZ83</accession>
<reference evidence="3" key="1">
    <citation type="submission" date="2021-01" db="EMBL/GenBank/DDBJ databases">
        <authorList>
            <person name="Corre E."/>
            <person name="Pelletier E."/>
            <person name="Niang G."/>
            <person name="Scheremetjew M."/>
            <person name="Finn R."/>
            <person name="Kale V."/>
            <person name="Holt S."/>
            <person name="Cochrane G."/>
            <person name="Meng A."/>
            <person name="Brown T."/>
            <person name="Cohen L."/>
        </authorList>
    </citation>
    <scope>NUCLEOTIDE SEQUENCE</scope>
    <source>
        <strain evidence="3">CCMP 410</strain>
    </source>
</reference>
<sequence>MRNIPTVRCFVTGAVLFSNQLLGSIAAFTVAPSPSSWTVVGVRVSTTRPSLDSTRPPLSQRTPASSTRTPTRIWSTLGSSDMELLHQRVRDMRISVLEDEMARPPNAELSPTEFVRAILMALKCPDDPVPDSGLRMLLRASTKNWRSQVYQAIGASPSAVVEEDVAASALGAALARPKNQFGILVGAEDSEDYYLDITSMNELDFQDGSCWVDCRLRQKDTDQLLAVLGWELEQRLSDKAWVVDGIQWQDFRDDFRPGIGREEWMRVCG</sequence>
<dbReference type="AlphaFoldDB" id="A0A7S1UZ83"/>
<feature type="chain" id="PRO_5031102486" evidence="2">
    <location>
        <begin position="28"/>
        <end position="269"/>
    </location>
</feature>
<evidence type="ECO:0000256" key="2">
    <source>
        <dbReference type="SAM" id="SignalP"/>
    </source>
</evidence>
<feature type="signal peptide" evidence="2">
    <location>
        <begin position="1"/>
        <end position="27"/>
    </location>
</feature>
<protein>
    <submittedName>
        <fullName evidence="3">Uncharacterized protein</fullName>
    </submittedName>
</protein>
<keyword evidence="2" id="KW-0732">Signal</keyword>
<feature type="region of interest" description="Disordered" evidence="1">
    <location>
        <begin position="46"/>
        <end position="70"/>
    </location>
</feature>